<proteinExistence type="predicted"/>
<keyword evidence="3" id="KW-1185">Reference proteome</keyword>
<accession>A0ABN7XA03</accession>
<name>A0ABN7XA03_GIGMA</name>
<feature type="domain" description="FAR1" evidence="1">
    <location>
        <begin position="13"/>
        <end position="87"/>
    </location>
</feature>
<organism evidence="2 3">
    <name type="scientific">Gigaspora margarita</name>
    <dbReference type="NCBI Taxonomy" id="4874"/>
    <lineage>
        <taxon>Eukaryota</taxon>
        <taxon>Fungi</taxon>
        <taxon>Fungi incertae sedis</taxon>
        <taxon>Mucoromycota</taxon>
        <taxon>Glomeromycotina</taxon>
        <taxon>Glomeromycetes</taxon>
        <taxon>Diversisporales</taxon>
        <taxon>Gigasporaceae</taxon>
        <taxon>Gigaspora</taxon>
    </lineage>
</organism>
<feature type="non-terminal residue" evidence="2">
    <location>
        <position position="243"/>
    </location>
</feature>
<evidence type="ECO:0000259" key="1">
    <source>
        <dbReference type="Pfam" id="PF03101"/>
    </source>
</evidence>
<comment type="caution">
    <text evidence="2">The sequence shown here is derived from an EMBL/GenBank/DDBJ whole genome shotgun (WGS) entry which is preliminary data.</text>
</comment>
<feature type="non-terminal residue" evidence="2">
    <location>
        <position position="1"/>
    </location>
</feature>
<evidence type="ECO:0000313" key="3">
    <source>
        <dbReference type="Proteomes" id="UP000789901"/>
    </source>
</evidence>
<dbReference type="Pfam" id="PF03101">
    <property type="entry name" value="FAR1"/>
    <property type="match status" value="1"/>
</dbReference>
<reference evidence="2 3" key="1">
    <citation type="submission" date="2021-06" db="EMBL/GenBank/DDBJ databases">
        <authorList>
            <person name="Kallberg Y."/>
            <person name="Tangrot J."/>
            <person name="Rosling A."/>
        </authorList>
    </citation>
    <scope>NUCLEOTIDE SEQUENCE [LARGE SCALE GENOMIC DNA]</scope>
    <source>
        <strain evidence="2 3">120-4 pot B 10/14</strain>
    </source>
</reference>
<sequence>TWKSEYLKESENKSYSLEKSFRKRTLLCSQAGFAESKECNSNDEIPKKERNRVSQRCGCPFYIRVSLNNLNSLWQIINMDLTHNHLMVKEIIDFLSGVDVPTICAILKEEFGDHVTWMYDDIYNFIYHLEGSGLEKRELDAEEFVKILDQFKYADAEFFYYVDINEDTKRLERAIWIFPKQRINYSRFNDIVVYDNTYKTNHFKMAFGIFTGIFTKFLKMVNQHAPAVILTDDDHAMANAYSK</sequence>
<protein>
    <submittedName>
        <fullName evidence="2">18835_t:CDS:1</fullName>
    </submittedName>
</protein>
<dbReference type="PANTHER" id="PTHR47718">
    <property type="entry name" value="OS01G0519700 PROTEIN"/>
    <property type="match status" value="1"/>
</dbReference>
<evidence type="ECO:0000313" key="2">
    <source>
        <dbReference type="EMBL" id="CAG8851737.1"/>
    </source>
</evidence>
<dbReference type="Proteomes" id="UP000789901">
    <property type="component" value="Unassembled WGS sequence"/>
</dbReference>
<dbReference type="EMBL" id="CAJVQB010107620">
    <property type="protein sequence ID" value="CAG8851737.1"/>
    <property type="molecule type" value="Genomic_DNA"/>
</dbReference>
<dbReference type="InterPro" id="IPR004330">
    <property type="entry name" value="FAR1_DNA_bnd_dom"/>
</dbReference>
<gene>
    <name evidence="2" type="ORF">GMARGA_LOCUS40889</name>
</gene>